<evidence type="ECO:0000313" key="8">
    <source>
        <dbReference type="EMBL" id="ATC64571.1"/>
    </source>
</evidence>
<dbReference type="AlphaFoldDB" id="A0A290QJR3"/>
<evidence type="ECO:0000256" key="6">
    <source>
        <dbReference type="SAM" id="MobiDB-lite"/>
    </source>
</evidence>
<dbReference type="PROSITE" id="PS00409">
    <property type="entry name" value="PROKAR_NTER_METHYL"/>
    <property type="match status" value="1"/>
</dbReference>
<evidence type="ECO:0000313" key="9">
    <source>
        <dbReference type="Proteomes" id="UP000217265"/>
    </source>
</evidence>
<dbReference type="Proteomes" id="UP000217265">
    <property type="component" value="Chromosome"/>
</dbReference>
<dbReference type="OrthoDB" id="197638at2"/>
<evidence type="ECO:0000256" key="1">
    <source>
        <dbReference type="ARBA" id="ARBA00004167"/>
    </source>
</evidence>
<dbReference type="NCBIfam" id="TIGR02532">
    <property type="entry name" value="IV_pilin_GFxxxE"/>
    <property type="match status" value="1"/>
</dbReference>
<dbReference type="EMBL" id="CP023344">
    <property type="protein sequence ID" value="ATC64571.1"/>
    <property type="molecule type" value="Genomic_DNA"/>
</dbReference>
<name>A0A290QJR3_9BACT</name>
<keyword evidence="2" id="KW-0488">Methylation</keyword>
<evidence type="ECO:0008006" key="10">
    <source>
        <dbReference type="Google" id="ProtNLM"/>
    </source>
</evidence>
<comment type="subcellular location">
    <subcellularLocation>
        <location evidence="1">Membrane</location>
        <topology evidence="1">Single-pass membrane protein</topology>
    </subcellularLocation>
</comment>
<dbReference type="GO" id="GO:0015628">
    <property type="term" value="P:protein secretion by the type II secretion system"/>
    <property type="evidence" value="ECO:0007669"/>
    <property type="project" value="InterPro"/>
</dbReference>
<dbReference type="SUPFAM" id="SSF54523">
    <property type="entry name" value="Pili subunits"/>
    <property type="match status" value="1"/>
</dbReference>
<keyword evidence="9" id="KW-1185">Reference proteome</keyword>
<dbReference type="InterPro" id="IPR012902">
    <property type="entry name" value="N_methyl_site"/>
</dbReference>
<feature type="region of interest" description="Disordered" evidence="6">
    <location>
        <begin position="1"/>
        <end position="24"/>
    </location>
</feature>
<organism evidence="8 9">
    <name type="scientific">Nibricoccus aquaticus</name>
    <dbReference type="NCBI Taxonomy" id="2576891"/>
    <lineage>
        <taxon>Bacteria</taxon>
        <taxon>Pseudomonadati</taxon>
        <taxon>Verrucomicrobiota</taxon>
        <taxon>Opitutia</taxon>
        <taxon>Opitutales</taxon>
        <taxon>Opitutaceae</taxon>
        <taxon>Nibricoccus</taxon>
    </lineage>
</organism>
<dbReference type="Pfam" id="PF07963">
    <property type="entry name" value="N_methyl"/>
    <property type="match status" value="1"/>
</dbReference>
<feature type="transmembrane region" description="Helical" evidence="7">
    <location>
        <begin position="46"/>
        <end position="70"/>
    </location>
</feature>
<keyword evidence="4 7" id="KW-1133">Transmembrane helix</keyword>
<evidence type="ECO:0000256" key="2">
    <source>
        <dbReference type="ARBA" id="ARBA00022481"/>
    </source>
</evidence>
<evidence type="ECO:0000256" key="5">
    <source>
        <dbReference type="ARBA" id="ARBA00023136"/>
    </source>
</evidence>
<keyword evidence="3 7" id="KW-0812">Transmembrane</keyword>
<dbReference type="PRINTS" id="PR00885">
    <property type="entry name" value="BCTERIALGSPH"/>
</dbReference>
<dbReference type="GO" id="GO:0015627">
    <property type="term" value="C:type II protein secretion system complex"/>
    <property type="evidence" value="ECO:0007669"/>
    <property type="project" value="InterPro"/>
</dbReference>
<proteinExistence type="predicted"/>
<feature type="compositionally biased region" description="Polar residues" evidence="6">
    <location>
        <begin position="1"/>
        <end position="10"/>
    </location>
</feature>
<dbReference type="GO" id="GO:0016020">
    <property type="term" value="C:membrane"/>
    <property type="evidence" value="ECO:0007669"/>
    <property type="project" value="UniProtKB-SubCell"/>
</dbReference>
<gene>
    <name evidence="8" type="ORF">CMV30_11745</name>
</gene>
<accession>A0A290QJR3</accession>
<evidence type="ECO:0000256" key="4">
    <source>
        <dbReference type="ARBA" id="ARBA00022989"/>
    </source>
</evidence>
<dbReference type="KEGG" id="vbh:CMV30_11745"/>
<dbReference type="InterPro" id="IPR002416">
    <property type="entry name" value="T2SS_protein-GspH"/>
</dbReference>
<evidence type="ECO:0000256" key="3">
    <source>
        <dbReference type="ARBA" id="ARBA00022692"/>
    </source>
</evidence>
<sequence length="206" mass="22285">MARRTTSATGPVQRRPRSKAVSGGTTPRLMNAAITVFRRSRAGFTLLEILLVLALLGLLAGVFISAAGGLTGGKAAVAEDVFWQAVTEGRKQALLAGREVRMLFVAATKDEPAALVLNRDGVEQRMPFEAKDDVKLDFLSTQKTRSTILVAGELVETQTLPYVTFYGDGTCSPFRVQLRNGGINPRTHAIDPWTCAQVLPSAEDRR</sequence>
<evidence type="ECO:0000256" key="7">
    <source>
        <dbReference type="SAM" id="Phobius"/>
    </source>
</evidence>
<reference evidence="8 9" key="1">
    <citation type="submission" date="2017-09" db="EMBL/GenBank/DDBJ databases">
        <title>Complete genome sequence of Verrucomicrobial strain HZ-65, isolated from freshwater.</title>
        <authorList>
            <person name="Choi A."/>
        </authorList>
    </citation>
    <scope>NUCLEOTIDE SEQUENCE [LARGE SCALE GENOMIC DNA]</scope>
    <source>
        <strain evidence="8 9">HZ-65</strain>
    </source>
</reference>
<protein>
    <recommendedName>
        <fullName evidence="10">Type II secretion system protein H</fullName>
    </recommendedName>
</protein>
<keyword evidence="5 7" id="KW-0472">Membrane</keyword>
<dbReference type="InterPro" id="IPR045584">
    <property type="entry name" value="Pilin-like"/>
</dbReference>